<evidence type="ECO:0000256" key="7">
    <source>
        <dbReference type="SAM" id="SignalP"/>
    </source>
</evidence>
<feature type="compositionally biased region" description="Low complexity" evidence="6">
    <location>
        <begin position="85"/>
        <end position="150"/>
    </location>
</feature>
<dbReference type="InterPro" id="IPR001461">
    <property type="entry name" value="Aspartic_peptidase_A1"/>
</dbReference>
<keyword evidence="3 5" id="KW-0064">Aspartyl protease</keyword>
<dbReference type="InterPro" id="IPR033121">
    <property type="entry name" value="PEPTIDASE_A1"/>
</dbReference>
<dbReference type="PROSITE" id="PS51767">
    <property type="entry name" value="PEPTIDASE_A1"/>
    <property type="match status" value="1"/>
</dbReference>
<proteinExistence type="inferred from homology"/>
<feature type="domain" description="Peptidase A1" evidence="8">
    <location>
        <begin position="162"/>
        <end position="467"/>
    </location>
</feature>
<evidence type="ECO:0000256" key="6">
    <source>
        <dbReference type="SAM" id="MobiDB-lite"/>
    </source>
</evidence>
<dbReference type="EMBL" id="AHHD01000467">
    <property type="protein sequence ID" value="EKG11723.1"/>
    <property type="molecule type" value="Genomic_DNA"/>
</dbReference>
<dbReference type="SUPFAM" id="SSF50630">
    <property type="entry name" value="Acid proteases"/>
    <property type="match status" value="1"/>
</dbReference>
<dbReference type="Proteomes" id="UP000007129">
    <property type="component" value="Unassembled WGS sequence"/>
</dbReference>
<dbReference type="Pfam" id="PF00026">
    <property type="entry name" value="Asp"/>
    <property type="match status" value="1"/>
</dbReference>
<keyword evidence="7" id="KW-0732">Signal</keyword>
<keyword evidence="2 5" id="KW-0645">Protease</keyword>
<evidence type="ECO:0000259" key="8">
    <source>
        <dbReference type="PROSITE" id="PS51767"/>
    </source>
</evidence>
<dbReference type="InterPro" id="IPR021109">
    <property type="entry name" value="Peptidase_aspartic_dom_sf"/>
</dbReference>
<evidence type="ECO:0000256" key="3">
    <source>
        <dbReference type="ARBA" id="ARBA00022750"/>
    </source>
</evidence>
<protein>
    <submittedName>
        <fullName evidence="9">Peptidase A1</fullName>
    </submittedName>
</protein>
<evidence type="ECO:0000313" key="9">
    <source>
        <dbReference type="EMBL" id="EKG11723.1"/>
    </source>
</evidence>
<dbReference type="PRINTS" id="PR00792">
    <property type="entry name" value="PEPSIN"/>
</dbReference>
<dbReference type="OrthoDB" id="2747330at2759"/>
<dbReference type="InterPro" id="IPR034163">
    <property type="entry name" value="Aspergillopepsin-like_cat_dom"/>
</dbReference>
<dbReference type="InParanoid" id="K2RB15"/>
<comment type="similarity">
    <text evidence="1 5">Belongs to the peptidase A1 family.</text>
</comment>
<dbReference type="InterPro" id="IPR001969">
    <property type="entry name" value="Aspartic_peptidase_AS"/>
</dbReference>
<dbReference type="PANTHER" id="PTHR47966:SF2">
    <property type="entry name" value="ASPERGILLOPEPSIN-1-RELATED"/>
    <property type="match status" value="1"/>
</dbReference>
<comment type="caution">
    <text evidence="9">The sequence shown here is derived from an EMBL/GenBank/DDBJ whole genome shotgun (WGS) entry which is preliminary data.</text>
</comment>
<evidence type="ECO:0000256" key="4">
    <source>
        <dbReference type="ARBA" id="ARBA00022801"/>
    </source>
</evidence>
<evidence type="ECO:0000313" key="10">
    <source>
        <dbReference type="Proteomes" id="UP000007129"/>
    </source>
</evidence>
<dbReference type="VEuPathDB" id="FungiDB:MPH_11216"/>
<dbReference type="GO" id="GO:0004190">
    <property type="term" value="F:aspartic-type endopeptidase activity"/>
    <property type="evidence" value="ECO:0007669"/>
    <property type="project" value="UniProtKB-KW"/>
</dbReference>
<dbReference type="Gene3D" id="2.40.70.10">
    <property type="entry name" value="Acid Proteases"/>
    <property type="match status" value="2"/>
</dbReference>
<evidence type="ECO:0000256" key="5">
    <source>
        <dbReference type="RuleBase" id="RU000454"/>
    </source>
</evidence>
<sequence>MHTSTAIIAALSAFSFSPAESKPIEGRAGQGFSLQEQVYGKRLKNGPIALGNLYKKIGVEMPSEVLDAFAVATESQAPANVNKRATSAPAAKPKPTSAKTSSTIRTSSTSSTISSSVRASSTLSSSTATSRSSSVASSSSSSVGTKTASTTATPVNQFDTAYMIPITLGGSTVMVNLDTGSSDLWAFSNMQPSSQSTGHNLYAPNQANIMQGYSWSVSYLDGSTAGGLVYKDTVTLGGATFSNISIEAAQSASDAFVTASYDGMLGLAFDSLNTVTPVQQKTLFSSIMNQLPSKLFTAQLKHNAPGSYNFGYIDNTQYTGSITYSNVDTSNGWWQTSFQGYSIGSGSAVAQTFSGVVDTGTTLMVLPSNVVSDYYDGVVNATYSSDYAAWIYPCTATLPNFNLIVNGAVATVPGTMMTYGPIDYVGNCYGGLQQNDNINVAILGDIFIKSQFIVFDQGTTPPRVGFARQAGLSYS</sequence>
<reference evidence="9 10" key="1">
    <citation type="journal article" date="2012" name="BMC Genomics">
        <title>Tools to kill: Genome of one of the most destructive plant pathogenic fungi Macrophomina phaseolina.</title>
        <authorList>
            <person name="Islam M.S."/>
            <person name="Haque M.S."/>
            <person name="Islam M.M."/>
            <person name="Emdad E.M."/>
            <person name="Halim A."/>
            <person name="Hossen Q.M.M."/>
            <person name="Hossain M.Z."/>
            <person name="Ahmed B."/>
            <person name="Rahim S."/>
            <person name="Rahman M.S."/>
            <person name="Alam M.M."/>
            <person name="Hou S."/>
            <person name="Wan X."/>
            <person name="Saito J.A."/>
            <person name="Alam M."/>
        </authorList>
    </citation>
    <scope>NUCLEOTIDE SEQUENCE [LARGE SCALE GENOMIC DNA]</scope>
    <source>
        <strain evidence="9 10">MS6</strain>
    </source>
</reference>
<feature type="signal peptide" evidence="7">
    <location>
        <begin position="1"/>
        <end position="21"/>
    </location>
</feature>
<organism evidence="9 10">
    <name type="scientific">Macrophomina phaseolina (strain MS6)</name>
    <name type="common">Charcoal rot fungus</name>
    <dbReference type="NCBI Taxonomy" id="1126212"/>
    <lineage>
        <taxon>Eukaryota</taxon>
        <taxon>Fungi</taxon>
        <taxon>Dikarya</taxon>
        <taxon>Ascomycota</taxon>
        <taxon>Pezizomycotina</taxon>
        <taxon>Dothideomycetes</taxon>
        <taxon>Dothideomycetes incertae sedis</taxon>
        <taxon>Botryosphaeriales</taxon>
        <taxon>Botryosphaeriaceae</taxon>
        <taxon>Macrophomina</taxon>
    </lineage>
</organism>
<dbReference type="PANTHER" id="PTHR47966">
    <property type="entry name" value="BETA-SITE APP-CLEAVING ENZYME, ISOFORM A-RELATED"/>
    <property type="match status" value="1"/>
</dbReference>
<feature type="region of interest" description="Disordered" evidence="6">
    <location>
        <begin position="77"/>
        <end position="150"/>
    </location>
</feature>
<evidence type="ECO:0000256" key="2">
    <source>
        <dbReference type="ARBA" id="ARBA00022670"/>
    </source>
</evidence>
<accession>K2RB15</accession>
<evidence type="ECO:0000256" key="1">
    <source>
        <dbReference type="ARBA" id="ARBA00007447"/>
    </source>
</evidence>
<dbReference type="GO" id="GO:0006508">
    <property type="term" value="P:proteolysis"/>
    <property type="evidence" value="ECO:0007669"/>
    <property type="project" value="UniProtKB-KW"/>
</dbReference>
<dbReference type="PROSITE" id="PS00141">
    <property type="entry name" value="ASP_PROTEASE"/>
    <property type="match status" value="2"/>
</dbReference>
<dbReference type="HOGENOM" id="CLU_013253_0_0_1"/>
<gene>
    <name evidence="9" type="ORF">MPH_11216</name>
</gene>
<dbReference type="AlphaFoldDB" id="K2RB15"/>
<dbReference type="STRING" id="1126212.K2RB15"/>
<feature type="chain" id="PRO_5003867445" evidence="7">
    <location>
        <begin position="22"/>
        <end position="475"/>
    </location>
</feature>
<name>K2RB15_MACPH</name>
<dbReference type="CDD" id="cd06097">
    <property type="entry name" value="Aspergillopepsin_like"/>
    <property type="match status" value="1"/>
</dbReference>
<dbReference type="eggNOG" id="KOG1339">
    <property type="taxonomic scope" value="Eukaryota"/>
</dbReference>
<keyword evidence="4 5" id="KW-0378">Hydrolase</keyword>